<dbReference type="Proteomes" id="UP000183952">
    <property type="component" value="Unassembled WGS sequence"/>
</dbReference>
<dbReference type="Pfam" id="PF14072">
    <property type="entry name" value="DndB"/>
    <property type="match status" value="1"/>
</dbReference>
<organism evidence="1 2">
    <name type="scientific">Hathewaya proteolytica DSM 3090</name>
    <dbReference type="NCBI Taxonomy" id="1121331"/>
    <lineage>
        <taxon>Bacteria</taxon>
        <taxon>Bacillati</taxon>
        <taxon>Bacillota</taxon>
        <taxon>Clostridia</taxon>
        <taxon>Eubacteriales</taxon>
        <taxon>Clostridiaceae</taxon>
        <taxon>Hathewaya</taxon>
    </lineage>
</organism>
<dbReference type="RefSeq" id="WP_072902611.1">
    <property type="nucleotide sequence ID" value="NZ_FRAD01000006.1"/>
</dbReference>
<keyword evidence="2" id="KW-1185">Reference proteome</keyword>
<dbReference type="InterPro" id="IPR017601">
    <property type="entry name" value="DGQHR-contain_dom"/>
</dbReference>
<dbReference type="InterPro" id="IPR017642">
    <property type="entry name" value="DNA_S_mod_DndB"/>
</dbReference>
<dbReference type="NCBIfam" id="TIGR03187">
    <property type="entry name" value="DGQHR"/>
    <property type="match status" value="1"/>
</dbReference>
<protein>
    <submittedName>
        <fullName evidence="1">DNA sulfur modification protein DndB</fullName>
    </submittedName>
</protein>
<dbReference type="STRING" id="1121331.SAMN02745248_00811"/>
<accession>A0A1M6LT65</accession>
<dbReference type="AlphaFoldDB" id="A0A1M6LT65"/>
<gene>
    <name evidence="1" type="ORF">SAMN02745248_00811</name>
</gene>
<evidence type="ECO:0000313" key="1">
    <source>
        <dbReference type="EMBL" id="SHJ74370.1"/>
    </source>
</evidence>
<reference evidence="1 2" key="1">
    <citation type="submission" date="2016-11" db="EMBL/GenBank/DDBJ databases">
        <authorList>
            <person name="Jaros S."/>
            <person name="Januszkiewicz K."/>
            <person name="Wedrychowicz H."/>
        </authorList>
    </citation>
    <scope>NUCLEOTIDE SEQUENCE [LARGE SCALE GENOMIC DNA]</scope>
    <source>
        <strain evidence="1 2">DSM 3090</strain>
    </source>
</reference>
<sequence length="358" mass="41365">MNFCYKFPVVKGVQAGKEYYIAMVPLKMLNRLFPEENEFVLPEYRAQRRINESRIPTIKNYILDNKDSYVFSALAASIDGEFEFVPEGNAGLGILEISLDARFLINDGQHRKAAIAEAINERPEIGEETISIVFYEDQGLKNSQQIFTDLNKHAVKTSNSIAELYDSRDELAVVTRKIVENVAFFNDYVDKEKDILGKFSSALFTLNTIYTANKRILGKKECDIEFERFCISYWQLIAKNMLPWTELQCKELSKKELREQYLAVQSVIIQAFGRLGNYFYSNQNLNMQNILVDLQKINWKRSADVWFLRVVKENGRMINNEKAIILATNMIKKSLDLILSDSELKAEEELLNNLKNRG</sequence>
<dbReference type="EMBL" id="FRAD01000006">
    <property type="protein sequence ID" value="SHJ74370.1"/>
    <property type="molecule type" value="Genomic_DNA"/>
</dbReference>
<proteinExistence type="predicted"/>
<dbReference type="CDD" id="cd16412">
    <property type="entry name" value="dndB"/>
    <property type="match status" value="1"/>
</dbReference>
<evidence type="ECO:0000313" key="2">
    <source>
        <dbReference type="Proteomes" id="UP000183952"/>
    </source>
</evidence>
<name>A0A1M6LT65_9CLOT</name>
<dbReference type="OrthoDB" id="3524978at2"/>
<dbReference type="NCBIfam" id="TIGR03233">
    <property type="entry name" value="DNA_S_dndB"/>
    <property type="match status" value="1"/>
</dbReference>